<feature type="non-terminal residue" evidence="1">
    <location>
        <position position="1"/>
    </location>
</feature>
<sequence length="74" mass="8545">RENRQSKQDYSFFNRWKKDVWNQKDAVVRSLLPQRFVQTAAESSDMCPSDKEKGTCCWLFSGNKESLIAAAALQ</sequence>
<accession>A0AAD9CLU4</accession>
<protein>
    <submittedName>
        <fullName evidence="1">Fucose mutarotase</fullName>
    </submittedName>
</protein>
<keyword evidence="2" id="KW-1185">Reference proteome</keyword>
<evidence type="ECO:0000313" key="1">
    <source>
        <dbReference type="EMBL" id="KAK1904870.1"/>
    </source>
</evidence>
<feature type="non-terminal residue" evidence="1">
    <location>
        <position position="74"/>
    </location>
</feature>
<dbReference type="Proteomes" id="UP001228049">
    <property type="component" value="Unassembled WGS sequence"/>
</dbReference>
<dbReference type="EMBL" id="JASDAP010000004">
    <property type="protein sequence ID" value="KAK1904870.1"/>
    <property type="molecule type" value="Genomic_DNA"/>
</dbReference>
<dbReference type="AlphaFoldDB" id="A0AAD9CLU4"/>
<organism evidence="1 2">
    <name type="scientific">Dissostichus eleginoides</name>
    <name type="common">Patagonian toothfish</name>
    <name type="synonym">Dissostichus amissus</name>
    <dbReference type="NCBI Taxonomy" id="100907"/>
    <lineage>
        <taxon>Eukaryota</taxon>
        <taxon>Metazoa</taxon>
        <taxon>Chordata</taxon>
        <taxon>Craniata</taxon>
        <taxon>Vertebrata</taxon>
        <taxon>Euteleostomi</taxon>
        <taxon>Actinopterygii</taxon>
        <taxon>Neopterygii</taxon>
        <taxon>Teleostei</taxon>
        <taxon>Neoteleostei</taxon>
        <taxon>Acanthomorphata</taxon>
        <taxon>Eupercaria</taxon>
        <taxon>Perciformes</taxon>
        <taxon>Notothenioidei</taxon>
        <taxon>Nototheniidae</taxon>
        <taxon>Dissostichus</taxon>
    </lineage>
</organism>
<reference evidence="1" key="1">
    <citation type="submission" date="2023-04" db="EMBL/GenBank/DDBJ databases">
        <title>Chromosome-level genome of Chaenocephalus aceratus.</title>
        <authorList>
            <person name="Park H."/>
        </authorList>
    </citation>
    <scope>NUCLEOTIDE SEQUENCE</scope>
    <source>
        <strain evidence="1">DE</strain>
        <tissue evidence="1">Muscle</tissue>
    </source>
</reference>
<name>A0AAD9CLU4_DISEL</name>
<gene>
    <name evidence="1" type="ORF">KUDE01_012051</name>
</gene>
<proteinExistence type="predicted"/>
<evidence type="ECO:0000313" key="2">
    <source>
        <dbReference type="Proteomes" id="UP001228049"/>
    </source>
</evidence>
<comment type="caution">
    <text evidence="1">The sequence shown here is derived from an EMBL/GenBank/DDBJ whole genome shotgun (WGS) entry which is preliminary data.</text>
</comment>